<dbReference type="Proteomes" id="UP000037029">
    <property type="component" value="Chromosome"/>
</dbReference>
<dbReference type="PANTHER" id="PTHR43318">
    <property type="entry name" value="UDP-N-ACETYLGLUCOSAMINE 4,6-DEHYDRATASE"/>
    <property type="match status" value="1"/>
</dbReference>
<dbReference type="Pfam" id="PF02719">
    <property type="entry name" value="Polysacc_synt_2"/>
    <property type="match status" value="1"/>
</dbReference>
<evidence type="ECO:0000259" key="3">
    <source>
        <dbReference type="Pfam" id="PF02719"/>
    </source>
</evidence>
<protein>
    <submittedName>
        <fullName evidence="4">Nucleotide sugar dehydratase</fullName>
    </submittedName>
</protein>
<dbReference type="InterPro" id="IPR036291">
    <property type="entry name" value="NAD(P)-bd_dom_sf"/>
</dbReference>
<dbReference type="RefSeq" id="WP_048937498.1">
    <property type="nucleotide sequence ID" value="NZ_CP020925.1"/>
</dbReference>
<reference evidence="4 5" key="1">
    <citation type="submission" date="2017-04" db="EMBL/GenBank/DDBJ databases">
        <title>Characterization, genome and methylation analysis of a phthalic acid esters degrading strain Sphingobium yanoikuyae SHJ.</title>
        <authorList>
            <person name="Feng L."/>
        </authorList>
    </citation>
    <scope>NUCLEOTIDE SEQUENCE [LARGE SCALE GENOMIC DNA]</scope>
    <source>
        <strain evidence="4 5">SHJ</strain>
    </source>
</reference>
<dbReference type="EMBL" id="CP020925">
    <property type="protein sequence ID" value="ATP20554.1"/>
    <property type="molecule type" value="Genomic_DNA"/>
</dbReference>
<organism evidence="4 5">
    <name type="scientific">Sphingobium yanoikuyae</name>
    <name type="common">Sphingomonas yanoikuyae</name>
    <dbReference type="NCBI Taxonomy" id="13690"/>
    <lineage>
        <taxon>Bacteria</taxon>
        <taxon>Pseudomonadati</taxon>
        <taxon>Pseudomonadota</taxon>
        <taxon>Alphaproteobacteria</taxon>
        <taxon>Sphingomonadales</taxon>
        <taxon>Sphingomonadaceae</taxon>
        <taxon>Sphingobium</taxon>
    </lineage>
</organism>
<feature type="transmembrane region" description="Helical" evidence="2">
    <location>
        <begin position="84"/>
        <end position="104"/>
    </location>
</feature>
<feature type="domain" description="Polysaccharide biosynthesis protein CapD-like" evidence="3">
    <location>
        <begin position="311"/>
        <end position="602"/>
    </location>
</feature>
<evidence type="ECO:0000313" key="4">
    <source>
        <dbReference type="EMBL" id="ATP20554.1"/>
    </source>
</evidence>
<dbReference type="InterPro" id="IPR003869">
    <property type="entry name" value="Polysac_CapD-like"/>
</dbReference>
<dbReference type="CDD" id="cd05237">
    <property type="entry name" value="UDP_invert_4-6DH_SDR_e"/>
    <property type="match status" value="1"/>
</dbReference>
<evidence type="ECO:0000256" key="1">
    <source>
        <dbReference type="ARBA" id="ARBA00007430"/>
    </source>
</evidence>
<accession>A0A0J9D2G8</accession>
<sequence length="683" mass="75697">MPVAGELRALFRKWRTPTYMAYDSWAIATSLGIALILRMNGAVPEHMVDGALHSLPIFILVGLVTFHWSGLYNRIWRLASLPDLIRLVEAAILAITATMIVLMLSQGQRWMPTSVPFIQCLVLISLLSAGRLWRRVLRNMTRGLNRINLPGMRDNARRSDIAVSQQRALIVGHPEYVETILRHLEMLPTPPYLPVGILDLDSGEAHLRLRGVPMLGGVEAIEHVVSHLTARNQRPTCIILATGPEDVVGPQKLKLVTAAQTLNLSVLRAPPATEINKPLDLQLINLADLLDRPQTQLDAQIVHRAIKGQRVLITGAGGSIGRELARQVAVFEPSELLLLDCGEFNLYSVEMEIRENYPAISCHALLCSVRQRQHVMAVFAEWKPHFVFHAAALKHVPLVETNVCAGVQTNVLGTCNVADAAKRHGVRAMVQVSTDKAVNPVGVMGATKRLGELYCQALDLEGAGNPGAPRFMTVRFGNVLGSSGSLIPLFQRQLESRSPLTVTHPEITRFFMTVHEAVQLILHSTARAMEYGLKRGRIIVLDMGEPVKIIDIARRMIRLAGLAPERDVPIKIVGLRPGEKLYEELFDERERQLPSDLTGVFEAEPVPVPPARLQAGFEQLERAVLAHDQVEVRHLLFEMLDAVTQEAPLQPRPLDKENCLTAIKKSPIAKPIWPQDGAVRQMQ</sequence>
<dbReference type="SUPFAM" id="SSF51735">
    <property type="entry name" value="NAD(P)-binding Rossmann-fold domains"/>
    <property type="match status" value="1"/>
</dbReference>
<dbReference type="Gene3D" id="3.40.50.720">
    <property type="entry name" value="NAD(P)-binding Rossmann-like Domain"/>
    <property type="match status" value="2"/>
</dbReference>
<dbReference type="AlphaFoldDB" id="A0A0J9D2G8"/>
<dbReference type="PANTHER" id="PTHR43318:SF1">
    <property type="entry name" value="POLYSACCHARIDE BIOSYNTHESIS PROTEIN EPSC-RELATED"/>
    <property type="match status" value="1"/>
</dbReference>
<comment type="similarity">
    <text evidence="1">Belongs to the polysaccharide synthase family.</text>
</comment>
<keyword evidence="2" id="KW-1133">Transmembrane helix</keyword>
<evidence type="ECO:0000313" key="5">
    <source>
        <dbReference type="Proteomes" id="UP000037029"/>
    </source>
</evidence>
<keyword evidence="2" id="KW-0472">Membrane</keyword>
<keyword evidence="2" id="KW-0812">Transmembrane</keyword>
<feature type="transmembrane region" description="Helical" evidence="2">
    <location>
        <begin position="51"/>
        <end position="72"/>
    </location>
</feature>
<evidence type="ECO:0000256" key="2">
    <source>
        <dbReference type="SAM" id="Phobius"/>
    </source>
</evidence>
<feature type="transmembrane region" description="Helical" evidence="2">
    <location>
        <begin position="20"/>
        <end position="39"/>
    </location>
</feature>
<proteinExistence type="inferred from homology"/>
<gene>
    <name evidence="4" type="ORF">BV87_20685</name>
</gene>
<dbReference type="InterPro" id="IPR051203">
    <property type="entry name" value="Polysaccharide_Synthase-Rel"/>
</dbReference>
<name>A0A0J9D2G8_SPHYA</name>